<dbReference type="OrthoDB" id="5022643at2"/>
<dbReference type="GO" id="GO:0005524">
    <property type="term" value="F:ATP binding"/>
    <property type="evidence" value="ECO:0007669"/>
    <property type="project" value="UniProtKB-KW"/>
</dbReference>
<evidence type="ECO:0000313" key="3">
    <source>
        <dbReference type="Proteomes" id="UP000003900"/>
    </source>
</evidence>
<feature type="transmembrane region" description="Helical" evidence="1">
    <location>
        <begin position="12"/>
        <end position="32"/>
    </location>
</feature>
<keyword evidence="3" id="KW-1185">Reference proteome</keyword>
<organism evidence="2 3">
    <name type="scientific">Paenibacillus dendritiformis C454</name>
    <dbReference type="NCBI Taxonomy" id="1131935"/>
    <lineage>
        <taxon>Bacteria</taxon>
        <taxon>Bacillati</taxon>
        <taxon>Bacillota</taxon>
        <taxon>Bacilli</taxon>
        <taxon>Bacillales</taxon>
        <taxon>Paenibacillaceae</taxon>
        <taxon>Paenibacillus</taxon>
    </lineage>
</organism>
<gene>
    <name evidence="2" type="ORF">PDENDC454_16528</name>
</gene>
<feature type="transmembrane region" description="Helical" evidence="1">
    <location>
        <begin position="385"/>
        <end position="404"/>
    </location>
</feature>
<feature type="transmembrane region" description="Helical" evidence="1">
    <location>
        <begin position="308"/>
        <end position="327"/>
    </location>
</feature>
<reference evidence="2 3" key="1">
    <citation type="journal article" date="2012" name="J. Bacteriol.">
        <title>Genome Sequence of the Pattern-Forming Social Bacterium Paenibacillus dendritiformis C454 Chiral Morphotype.</title>
        <authorList>
            <person name="Sirota-Madi A."/>
            <person name="Olender T."/>
            <person name="Helman Y."/>
            <person name="Brainis I."/>
            <person name="Finkelshtein A."/>
            <person name="Roth D."/>
            <person name="Hagai E."/>
            <person name="Leshkowitz D."/>
            <person name="Brodsky L."/>
            <person name="Galatenko V."/>
            <person name="Nikolaev V."/>
            <person name="Gutnick D.L."/>
            <person name="Lancet D."/>
            <person name="Ben-Jacob E."/>
        </authorList>
    </citation>
    <scope>NUCLEOTIDE SEQUENCE [LARGE SCALE GENOMIC DNA]</scope>
    <source>
        <strain evidence="2 3">C454</strain>
    </source>
</reference>
<evidence type="ECO:0000313" key="2">
    <source>
        <dbReference type="EMBL" id="EHQ61190.1"/>
    </source>
</evidence>
<keyword evidence="2" id="KW-0067">ATP-binding</keyword>
<accession>H3SID2</accession>
<keyword evidence="2" id="KW-0547">Nucleotide-binding</keyword>
<dbReference type="Proteomes" id="UP000003900">
    <property type="component" value="Unassembled WGS sequence"/>
</dbReference>
<keyword evidence="1" id="KW-1133">Transmembrane helix</keyword>
<dbReference type="PATRIC" id="fig|1131935.3.peg.3443"/>
<dbReference type="STRING" id="1131935.PDENDC454_16528"/>
<evidence type="ECO:0000256" key="1">
    <source>
        <dbReference type="SAM" id="Phobius"/>
    </source>
</evidence>
<proteinExistence type="predicted"/>
<name>H3SID2_9BACL</name>
<keyword evidence="1" id="KW-0472">Membrane</keyword>
<dbReference type="AlphaFoldDB" id="H3SID2"/>
<dbReference type="RefSeq" id="WP_006677795.1">
    <property type="nucleotide sequence ID" value="NZ_AHKH01000045.1"/>
</dbReference>
<comment type="caution">
    <text evidence="2">The sequence shown here is derived from an EMBL/GenBank/DDBJ whole genome shotgun (WGS) entry which is preliminary data.</text>
</comment>
<protein>
    <submittedName>
        <fullName evidence="2">ABC transporter ATP-binding protein</fullName>
    </submittedName>
</protein>
<sequence length="423" mass="48346">MRIITQLFKQNKFLNMMLIVASFIFCNLLLVLTVNINQTNVEVDVTNNFKDSNLYKISDNLYNEKEVEFFSNPNSIKILNDFSNQVNAVPTFKYYNGVRQPIEIANFKGDTIFDAYYETGNNQPAYNVNNKSYRAIKSLQLNQTVFDLNNLQLSSGKGFSENDYIFYENKDTIPIILGSDYNGTYKLGDSLDILLYRKEFTGVVVGILDPSQKVIDVGPEPELLLNRYVILPMFQFDKSPPKIKGIFLKALLLSKVNGKIVTELTPIQVKNILDDIAIQTNFHEFSIIGASGTVIDSIIRFTEMNRSMLILSSLILFVVLIVLFIMITRITINKNMDFYKVLLISGISTEQIVKMVKYQYISLKLIACIPPLLFLTLFLKDPLFIIISYVFIAGIFVLILSIMINRYARKCFNNLDIVQKLKG</sequence>
<dbReference type="EMBL" id="AHKH01000045">
    <property type="protein sequence ID" value="EHQ61190.1"/>
    <property type="molecule type" value="Genomic_DNA"/>
</dbReference>
<feature type="transmembrane region" description="Helical" evidence="1">
    <location>
        <begin position="361"/>
        <end position="379"/>
    </location>
</feature>
<keyword evidence="1" id="KW-0812">Transmembrane</keyword>